<keyword evidence="19" id="KW-1185">Reference proteome</keyword>
<evidence type="ECO:0000256" key="10">
    <source>
        <dbReference type="ARBA" id="ARBA00022840"/>
    </source>
</evidence>
<dbReference type="STRING" id="1912961.BU204_35500"/>
<dbReference type="GO" id="GO:0000156">
    <property type="term" value="F:phosphorelay response regulator activity"/>
    <property type="evidence" value="ECO:0007669"/>
    <property type="project" value="TreeGrafter"/>
</dbReference>
<evidence type="ECO:0000313" key="19">
    <source>
        <dbReference type="Proteomes" id="UP000185596"/>
    </source>
</evidence>
<dbReference type="CDD" id="cd00082">
    <property type="entry name" value="HisKA"/>
    <property type="match status" value="1"/>
</dbReference>
<feature type="transmembrane region" description="Helical" evidence="15">
    <location>
        <begin position="84"/>
        <end position="102"/>
    </location>
</feature>
<keyword evidence="5" id="KW-0597">Phosphoprotein</keyword>
<dbReference type="Gene3D" id="3.30.565.10">
    <property type="entry name" value="Histidine kinase-like ATPase, C-terminal domain"/>
    <property type="match status" value="1"/>
</dbReference>
<dbReference type="PRINTS" id="PR00344">
    <property type="entry name" value="BCTRLSENSOR"/>
</dbReference>
<keyword evidence="13 15" id="KW-0472">Membrane</keyword>
<dbReference type="InterPro" id="IPR004358">
    <property type="entry name" value="Sig_transdc_His_kin-like_C"/>
</dbReference>
<organism evidence="18 19">
    <name type="scientific">Actinophytocola xanthii</name>
    <dbReference type="NCBI Taxonomy" id="1912961"/>
    <lineage>
        <taxon>Bacteria</taxon>
        <taxon>Bacillati</taxon>
        <taxon>Actinomycetota</taxon>
        <taxon>Actinomycetes</taxon>
        <taxon>Pseudonocardiales</taxon>
        <taxon>Pseudonocardiaceae</taxon>
    </lineage>
</organism>
<dbReference type="Pfam" id="PF00512">
    <property type="entry name" value="HisKA"/>
    <property type="match status" value="1"/>
</dbReference>
<dbReference type="GO" id="GO:0005886">
    <property type="term" value="C:plasma membrane"/>
    <property type="evidence" value="ECO:0007669"/>
    <property type="project" value="UniProtKB-SubCell"/>
</dbReference>
<dbReference type="SMART" id="SM00388">
    <property type="entry name" value="HisKA"/>
    <property type="match status" value="1"/>
</dbReference>
<dbReference type="GO" id="GO:0005524">
    <property type="term" value="F:ATP binding"/>
    <property type="evidence" value="ECO:0007669"/>
    <property type="project" value="UniProtKB-KW"/>
</dbReference>
<dbReference type="GO" id="GO:0006355">
    <property type="term" value="P:regulation of DNA-templated transcription"/>
    <property type="evidence" value="ECO:0007669"/>
    <property type="project" value="InterPro"/>
</dbReference>
<name>A0A1Q8BZX4_9PSEU</name>
<evidence type="ECO:0000256" key="1">
    <source>
        <dbReference type="ARBA" id="ARBA00000085"/>
    </source>
</evidence>
<sequence length="666" mass="70554">MMPSRQTWFQLTGFAALYAFSCVVGRLTIMEGTNLSLVWPAAGVAAVWLWARHGSGRLWLDGTLLVAIAVVVNLATGAPAGTSVTFALANLVQAVIFTKLVARWRPALVSEERGCELVRTSELWILLGAGTLSTVCGAAIGPLGVWLSTGTYSWAATVVWLTRGGASVLVIGAVGLRLLYLHRCRRAGRASAAAHPGAVTGVDHRPPLLLAEYLGVLVCSVVAYWVAFALADALPLAFSLLAVTVWAALRLSTTFVVLHGLAAATVTVVFTVHGIGPFASIGDHTTGVLVAQLFVIMIAVVGLTLALGRDERTALIRELERGKVEAARQAELMSAIVHSMADGVSVIDEDGHVVLRNPAAEELLGGRVSPGDVTTDASYYGVFHLDGTPLVTEDLPHVRALAEDRALEMDVLVRNAGIPQGRLLHVSATVLAHGSDMRSAVLLFHDVTAERRQRDELASFAGVVAHDLLNPLATIEGWTEIAAQTIAEQPPDPVLDTISSSLTRVRRAGNRMRALINDLLAYATAREATLAPVVVDLGRVVADIATARVDAAVATKALIPTFHIGTLPSVEADPVLIRQLLDNIIGNAIKYSIPAVPPRITVECVRDGETVEISVVDNGIGIPPGQHEKIFGDFHRAHNGVDYSGTGLGLAICKRIAERHQGTVVA</sequence>
<feature type="domain" description="PAS" evidence="17">
    <location>
        <begin position="329"/>
        <end position="365"/>
    </location>
</feature>
<evidence type="ECO:0000256" key="13">
    <source>
        <dbReference type="ARBA" id="ARBA00023136"/>
    </source>
</evidence>
<keyword evidence="12" id="KW-0902">Two-component regulatory system</keyword>
<dbReference type="EMBL" id="MSIE01000104">
    <property type="protein sequence ID" value="OLF07660.1"/>
    <property type="molecule type" value="Genomic_DNA"/>
</dbReference>
<dbReference type="SMART" id="SM00091">
    <property type="entry name" value="PAS"/>
    <property type="match status" value="1"/>
</dbReference>
<keyword evidence="7 15" id="KW-0812">Transmembrane</keyword>
<accession>A0A1Q8BZX4</accession>
<dbReference type="PROSITE" id="PS50112">
    <property type="entry name" value="PAS"/>
    <property type="match status" value="1"/>
</dbReference>
<dbReference type="CDD" id="cd00130">
    <property type="entry name" value="PAS"/>
    <property type="match status" value="1"/>
</dbReference>
<dbReference type="Pfam" id="PF00989">
    <property type="entry name" value="PAS"/>
    <property type="match status" value="1"/>
</dbReference>
<dbReference type="InterPro" id="IPR003661">
    <property type="entry name" value="HisK_dim/P_dom"/>
</dbReference>
<reference evidence="18 19" key="1">
    <citation type="submission" date="2016-12" db="EMBL/GenBank/DDBJ databases">
        <title>The draft genome sequence of Actinophytocola sp. 11-183.</title>
        <authorList>
            <person name="Wang W."/>
            <person name="Yuan L."/>
        </authorList>
    </citation>
    <scope>NUCLEOTIDE SEQUENCE [LARGE SCALE GENOMIC DNA]</scope>
    <source>
        <strain evidence="18 19">11-183</strain>
    </source>
</reference>
<evidence type="ECO:0000256" key="9">
    <source>
        <dbReference type="ARBA" id="ARBA00022777"/>
    </source>
</evidence>
<evidence type="ECO:0000259" key="16">
    <source>
        <dbReference type="PROSITE" id="PS50109"/>
    </source>
</evidence>
<keyword evidence="9" id="KW-0418">Kinase</keyword>
<dbReference type="InterPro" id="IPR005467">
    <property type="entry name" value="His_kinase_dom"/>
</dbReference>
<proteinExistence type="predicted"/>
<dbReference type="EC" id="2.7.13.3" evidence="4"/>
<dbReference type="InterPro" id="IPR036097">
    <property type="entry name" value="HisK_dim/P_sf"/>
</dbReference>
<evidence type="ECO:0000259" key="17">
    <source>
        <dbReference type="PROSITE" id="PS50112"/>
    </source>
</evidence>
<feature type="transmembrane region" description="Helical" evidence="15">
    <location>
        <begin position="256"/>
        <end position="276"/>
    </location>
</feature>
<dbReference type="SMART" id="SM00387">
    <property type="entry name" value="HATPase_c"/>
    <property type="match status" value="1"/>
</dbReference>
<evidence type="ECO:0000256" key="5">
    <source>
        <dbReference type="ARBA" id="ARBA00022553"/>
    </source>
</evidence>
<evidence type="ECO:0000256" key="12">
    <source>
        <dbReference type="ARBA" id="ARBA00023012"/>
    </source>
</evidence>
<keyword evidence="10" id="KW-0067">ATP-binding</keyword>
<dbReference type="SUPFAM" id="SSF55785">
    <property type="entry name" value="PYP-like sensor domain (PAS domain)"/>
    <property type="match status" value="1"/>
</dbReference>
<dbReference type="PROSITE" id="PS50109">
    <property type="entry name" value="HIS_KIN"/>
    <property type="match status" value="1"/>
</dbReference>
<dbReference type="InterPro" id="IPR050351">
    <property type="entry name" value="BphY/WalK/GraS-like"/>
</dbReference>
<comment type="catalytic activity">
    <reaction evidence="1">
        <text>ATP + protein L-histidine = ADP + protein N-phospho-L-histidine.</text>
        <dbReference type="EC" id="2.7.13.3"/>
    </reaction>
</comment>
<evidence type="ECO:0000256" key="4">
    <source>
        <dbReference type="ARBA" id="ARBA00012438"/>
    </source>
</evidence>
<dbReference type="GO" id="GO:0030295">
    <property type="term" value="F:protein kinase activator activity"/>
    <property type="evidence" value="ECO:0007669"/>
    <property type="project" value="TreeGrafter"/>
</dbReference>
<feature type="transmembrane region" description="Helical" evidence="15">
    <location>
        <begin position="158"/>
        <end position="180"/>
    </location>
</feature>
<dbReference type="SUPFAM" id="SSF47384">
    <property type="entry name" value="Homodimeric domain of signal transducing histidine kinase"/>
    <property type="match status" value="1"/>
</dbReference>
<dbReference type="GO" id="GO:0007234">
    <property type="term" value="P:osmosensory signaling via phosphorelay pathway"/>
    <property type="evidence" value="ECO:0007669"/>
    <property type="project" value="TreeGrafter"/>
</dbReference>
<dbReference type="PANTHER" id="PTHR42878:SF7">
    <property type="entry name" value="SENSOR HISTIDINE KINASE GLRK"/>
    <property type="match status" value="1"/>
</dbReference>
<dbReference type="SUPFAM" id="SSF55874">
    <property type="entry name" value="ATPase domain of HSP90 chaperone/DNA topoisomerase II/histidine kinase"/>
    <property type="match status" value="1"/>
</dbReference>
<dbReference type="InterPro" id="IPR035965">
    <property type="entry name" value="PAS-like_dom_sf"/>
</dbReference>
<evidence type="ECO:0000256" key="8">
    <source>
        <dbReference type="ARBA" id="ARBA00022741"/>
    </source>
</evidence>
<dbReference type="Pfam" id="PF02518">
    <property type="entry name" value="HATPase_c"/>
    <property type="match status" value="1"/>
</dbReference>
<feature type="non-terminal residue" evidence="18">
    <location>
        <position position="666"/>
    </location>
</feature>
<evidence type="ECO:0000256" key="6">
    <source>
        <dbReference type="ARBA" id="ARBA00022679"/>
    </source>
</evidence>
<dbReference type="InterPro" id="IPR013767">
    <property type="entry name" value="PAS_fold"/>
</dbReference>
<dbReference type="Gene3D" id="3.30.450.20">
    <property type="entry name" value="PAS domain"/>
    <property type="match status" value="1"/>
</dbReference>
<dbReference type="PANTHER" id="PTHR42878">
    <property type="entry name" value="TWO-COMPONENT HISTIDINE KINASE"/>
    <property type="match status" value="1"/>
</dbReference>
<evidence type="ECO:0000256" key="7">
    <source>
        <dbReference type="ARBA" id="ARBA00022692"/>
    </source>
</evidence>
<evidence type="ECO:0000256" key="11">
    <source>
        <dbReference type="ARBA" id="ARBA00022989"/>
    </source>
</evidence>
<keyword evidence="8" id="KW-0547">Nucleotide-binding</keyword>
<keyword evidence="6" id="KW-0808">Transferase</keyword>
<evidence type="ECO:0000313" key="18">
    <source>
        <dbReference type="EMBL" id="OLF07660.1"/>
    </source>
</evidence>
<feature type="transmembrane region" description="Helical" evidence="15">
    <location>
        <begin position="58"/>
        <end position="78"/>
    </location>
</feature>
<gene>
    <name evidence="18" type="ORF">BU204_35500</name>
</gene>
<keyword evidence="11 15" id="KW-1133">Transmembrane helix</keyword>
<feature type="transmembrane region" description="Helical" evidence="15">
    <location>
        <begin position="123"/>
        <end position="146"/>
    </location>
</feature>
<feature type="domain" description="Histidine kinase" evidence="16">
    <location>
        <begin position="463"/>
        <end position="666"/>
    </location>
</feature>
<feature type="transmembrane region" description="Helical" evidence="15">
    <location>
        <begin position="208"/>
        <end position="227"/>
    </location>
</feature>
<dbReference type="Gene3D" id="1.10.287.130">
    <property type="match status" value="1"/>
</dbReference>
<feature type="transmembrane region" description="Helical" evidence="15">
    <location>
        <begin position="288"/>
        <end position="307"/>
    </location>
</feature>
<dbReference type="InterPro" id="IPR036890">
    <property type="entry name" value="HATPase_C_sf"/>
</dbReference>
<dbReference type="Proteomes" id="UP000185596">
    <property type="component" value="Unassembled WGS sequence"/>
</dbReference>
<comment type="subcellular location">
    <subcellularLocation>
        <location evidence="3">Cell membrane</location>
    </subcellularLocation>
    <subcellularLocation>
        <location evidence="2">Membrane</location>
        <topology evidence="2">Multi-pass membrane protein</topology>
    </subcellularLocation>
</comment>
<comment type="caution">
    <text evidence="18">The sequence shown here is derived from an EMBL/GenBank/DDBJ whole genome shotgun (WGS) entry which is preliminary data.</text>
</comment>
<dbReference type="InterPro" id="IPR000014">
    <property type="entry name" value="PAS"/>
</dbReference>
<dbReference type="GO" id="GO:0000155">
    <property type="term" value="F:phosphorelay sensor kinase activity"/>
    <property type="evidence" value="ECO:0007669"/>
    <property type="project" value="InterPro"/>
</dbReference>
<protein>
    <recommendedName>
        <fullName evidence="14">Sensor-like histidine kinase SenX3</fullName>
        <ecNumber evidence="4">2.7.13.3</ecNumber>
    </recommendedName>
</protein>
<evidence type="ECO:0000256" key="15">
    <source>
        <dbReference type="SAM" id="Phobius"/>
    </source>
</evidence>
<evidence type="ECO:0000256" key="2">
    <source>
        <dbReference type="ARBA" id="ARBA00004141"/>
    </source>
</evidence>
<evidence type="ECO:0000256" key="14">
    <source>
        <dbReference type="ARBA" id="ARBA00039401"/>
    </source>
</evidence>
<feature type="transmembrane region" description="Helical" evidence="15">
    <location>
        <begin position="35"/>
        <end position="51"/>
    </location>
</feature>
<dbReference type="AlphaFoldDB" id="A0A1Q8BZX4"/>
<dbReference type="InterPro" id="IPR003594">
    <property type="entry name" value="HATPase_dom"/>
</dbReference>
<evidence type="ECO:0000256" key="3">
    <source>
        <dbReference type="ARBA" id="ARBA00004236"/>
    </source>
</evidence>